<name>A0A9P6B0V9_9AGAM</name>
<feature type="region of interest" description="Disordered" evidence="1">
    <location>
        <begin position="119"/>
        <end position="175"/>
    </location>
</feature>
<reference evidence="2" key="1">
    <citation type="journal article" date="2020" name="Nat. Commun.">
        <title>Large-scale genome sequencing of mycorrhizal fungi provides insights into the early evolution of symbiotic traits.</title>
        <authorList>
            <person name="Miyauchi S."/>
            <person name="Kiss E."/>
            <person name="Kuo A."/>
            <person name="Drula E."/>
            <person name="Kohler A."/>
            <person name="Sanchez-Garcia M."/>
            <person name="Morin E."/>
            <person name="Andreopoulos B."/>
            <person name="Barry K.W."/>
            <person name="Bonito G."/>
            <person name="Buee M."/>
            <person name="Carver A."/>
            <person name="Chen C."/>
            <person name="Cichocki N."/>
            <person name="Clum A."/>
            <person name="Culley D."/>
            <person name="Crous P.W."/>
            <person name="Fauchery L."/>
            <person name="Girlanda M."/>
            <person name="Hayes R.D."/>
            <person name="Keri Z."/>
            <person name="LaButti K."/>
            <person name="Lipzen A."/>
            <person name="Lombard V."/>
            <person name="Magnuson J."/>
            <person name="Maillard F."/>
            <person name="Murat C."/>
            <person name="Nolan M."/>
            <person name="Ohm R.A."/>
            <person name="Pangilinan J."/>
            <person name="Pereira M.F."/>
            <person name="Perotto S."/>
            <person name="Peter M."/>
            <person name="Pfister S."/>
            <person name="Riley R."/>
            <person name="Sitrit Y."/>
            <person name="Stielow J.B."/>
            <person name="Szollosi G."/>
            <person name="Zifcakova L."/>
            <person name="Stursova M."/>
            <person name="Spatafora J.W."/>
            <person name="Tedersoo L."/>
            <person name="Vaario L.M."/>
            <person name="Yamada A."/>
            <person name="Yan M."/>
            <person name="Wang P."/>
            <person name="Xu J."/>
            <person name="Bruns T."/>
            <person name="Baldrian P."/>
            <person name="Vilgalys R."/>
            <person name="Dunand C."/>
            <person name="Henrissat B."/>
            <person name="Grigoriev I.V."/>
            <person name="Hibbett D."/>
            <person name="Nagy L.G."/>
            <person name="Martin F.M."/>
        </authorList>
    </citation>
    <scope>NUCLEOTIDE SEQUENCE</scope>
    <source>
        <strain evidence="2">UP504</strain>
    </source>
</reference>
<organism evidence="2 3">
    <name type="scientific">Hydnum rufescens UP504</name>
    <dbReference type="NCBI Taxonomy" id="1448309"/>
    <lineage>
        <taxon>Eukaryota</taxon>
        <taxon>Fungi</taxon>
        <taxon>Dikarya</taxon>
        <taxon>Basidiomycota</taxon>
        <taxon>Agaricomycotina</taxon>
        <taxon>Agaricomycetes</taxon>
        <taxon>Cantharellales</taxon>
        <taxon>Hydnaceae</taxon>
        <taxon>Hydnum</taxon>
    </lineage>
</organism>
<evidence type="ECO:0000256" key="1">
    <source>
        <dbReference type="SAM" id="MobiDB-lite"/>
    </source>
</evidence>
<dbReference type="AlphaFoldDB" id="A0A9P6B0V9"/>
<keyword evidence="3" id="KW-1185">Reference proteome</keyword>
<dbReference type="Proteomes" id="UP000886523">
    <property type="component" value="Unassembled WGS sequence"/>
</dbReference>
<protein>
    <submittedName>
        <fullName evidence="2">Uncharacterized protein</fullName>
    </submittedName>
</protein>
<sequence length="175" mass="19247">MCAATRNPIQEPSTRTPTTYMTMDEIQYHMPPVGCLFSNYETPPKASTYEAQGVVKSNYPHPHKVCPIRRPMRPHTKQHTAAKHPPSAQHPNAHNLRDGRSSTIPHTHCSGCVVISVPLPARKPPTNTQPPKTMPEGPAPNTATSVTMDKAQWGSTGLSTHKYPPSENTKRSSKI</sequence>
<evidence type="ECO:0000313" key="3">
    <source>
        <dbReference type="Proteomes" id="UP000886523"/>
    </source>
</evidence>
<dbReference type="EMBL" id="MU128950">
    <property type="protein sequence ID" value="KAF9515412.1"/>
    <property type="molecule type" value="Genomic_DNA"/>
</dbReference>
<accession>A0A9P6B0V9</accession>
<gene>
    <name evidence="2" type="ORF">BS47DRAFT_1360991</name>
</gene>
<evidence type="ECO:0000313" key="2">
    <source>
        <dbReference type="EMBL" id="KAF9515412.1"/>
    </source>
</evidence>
<proteinExistence type="predicted"/>
<comment type="caution">
    <text evidence="2">The sequence shown here is derived from an EMBL/GenBank/DDBJ whole genome shotgun (WGS) entry which is preliminary data.</text>
</comment>
<feature type="region of interest" description="Disordered" evidence="1">
    <location>
        <begin position="74"/>
        <end position="104"/>
    </location>
</feature>
<feature type="compositionally biased region" description="Polar residues" evidence="1">
    <location>
        <begin position="141"/>
        <end position="159"/>
    </location>
</feature>